<protein>
    <submittedName>
        <fullName evidence="2">G4722 protein</fullName>
    </submittedName>
</protein>
<accession>A0ABP1FQZ5</accession>
<name>A0ABP1FQZ5_9CHLO</name>
<comment type="caution">
    <text evidence="2">The sequence shown here is derived from an EMBL/GenBank/DDBJ whole genome shotgun (WGS) entry which is preliminary data.</text>
</comment>
<evidence type="ECO:0000313" key="3">
    <source>
        <dbReference type="Proteomes" id="UP001497392"/>
    </source>
</evidence>
<proteinExistence type="predicted"/>
<evidence type="ECO:0000256" key="1">
    <source>
        <dbReference type="ARBA" id="ARBA00004430"/>
    </source>
</evidence>
<reference evidence="2 3" key="1">
    <citation type="submission" date="2024-06" db="EMBL/GenBank/DDBJ databases">
        <authorList>
            <person name="Kraege A."/>
            <person name="Thomma B."/>
        </authorList>
    </citation>
    <scope>NUCLEOTIDE SEQUENCE [LARGE SCALE GENOMIC DNA]</scope>
</reference>
<dbReference type="SUPFAM" id="SSF52047">
    <property type="entry name" value="RNI-like"/>
    <property type="match status" value="1"/>
</dbReference>
<dbReference type="Proteomes" id="UP001497392">
    <property type="component" value="Unassembled WGS sequence"/>
</dbReference>
<evidence type="ECO:0000313" key="2">
    <source>
        <dbReference type="EMBL" id="CAL5222368.1"/>
    </source>
</evidence>
<dbReference type="EMBL" id="CAXHTA020000007">
    <property type="protein sequence ID" value="CAL5222368.1"/>
    <property type="molecule type" value="Genomic_DNA"/>
</dbReference>
<gene>
    <name evidence="2" type="primary">g4722</name>
    <name evidence="2" type="ORF">VP750_LOCUS4027</name>
</gene>
<dbReference type="InterPro" id="IPR032675">
    <property type="entry name" value="LRR_dom_sf"/>
</dbReference>
<dbReference type="Gene3D" id="3.80.10.10">
    <property type="entry name" value="Ribonuclease Inhibitor"/>
    <property type="match status" value="1"/>
</dbReference>
<comment type="subcellular location">
    <subcellularLocation>
        <location evidence="1">Cytoplasm</location>
        <location evidence="1">Cytoskeleton</location>
        <location evidence="1">Cilium axoneme</location>
    </subcellularLocation>
</comment>
<organism evidence="2 3">
    <name type="scientific">Coccomyxa viridis</name>
    <dbReference type="NCBI Taxonomy" id="1274662"/>
    <lineage>
        <taxon>Eukaryota</taxon>
        <taxon>Viridiplantae</taxon>
        <taxon>Chlorophyta</taxon>
        <taxon>core chlorophytes</taxon>
        <taxon>Trebouxiophyceae</taxon>
        <taxon>Trebouxiophyceae incertae sedis</taxon>
        <taxon>Coccomyxaceae</taxon>
        <taxon>Coccomyxa</taxon>
    </lineage>
</organism>
<keyword evidence="3" id="KW-1185">Reference proteome</keyword>
<sequence>MELMDWVRAAGTCKASWAVHLKALKALPYELRDISGWELLLKRSREAPSISLSLRGEDTAHNLSLALKLQRPSVELPSVRELPFSGCGTDAFLTVAELCPNIQVLEVQYGWDALPRLPFAPHLRHLILRSKKLHTLVDELQELRFLETLSLQQLWDDVRS</sequence>